<keyword evidence="2" id="KW-0597">Phosphoprotein</keyword>
<dbReference type="InterPro" id="IPR016039">
    <property type="entry name" value="Thiolase-like"/>
</dbReference>
<dbReference type="InterPro" id="IPR014031">
    <property type="entry name" value="Ketoacyl_synth_C"/>
</dbReference>
<dbReference type="SMART" id="SM00825">
    <property type="entry name" value="PKS_KS"/>
    <property type="match status" value="1"/>
</dbReference>
<evidence type="ECO:0000313" key="6">
    <source>
        <dbReference type="EMBL" id="AQS99195.1"/>
    </source>
</evidence>
<sequence length="1284" mass="141695">MDEAQHDLGGHDLEGLLVEVHGVGCSLEPYLPEADTPSAELIEVDGKVGRCLHWKDDLGKYLVQLFDAQYVPIAEANLKEWEPLSLEEGGFDFCWPSSLPEGPEATEALPAFAGLVAEAVKQKGWCLIQTIVDDITREEAVVQAVGLPYSASLKAEMLADYLGRGGRGKISILEYQGLNGLMLDEYHPWALAAFDTELTNLAKTLAPLTEGSMGFRSSGRRKGMVWAPFSGAGLEEQDRLSEVLSDEDIDAGVLEAHIKFLRQRKLCLVNLIDNKGGELILYPREDIFPGAVPVSLPLTPNKLLVYRCDWMSYSYRPLGDNAVSLTTWIVDDSATEPDLDLCFLDVGDIVQKSEMMGIMVGPPMPTGYRMHAMQMHCRIPGGVHDVLSLQSLFAAGVDGFERIPMLRFDVDLYCTRPDEEKDPFRSYVSHAAMLSHAEASMYDNEFFSVSEEEASHLAPAQRIILEEGYATLRMAGFNRETLRGRKTSTFIGDTGTDWNPYWVLKPPPGGARNPWTGKQWGNLEASPYHLLGVSSHVTSARLSHTWGLAGNSVAVDTACSASLVGVATAVQGMRLSDQSQGKAISNPNVEDALCMGINTLMSPFTFIGLCGPSMLSKQGRCFTFDYSASGYARGDGFGAMYITPGESEEQSARQMACFMGVRVNQDGRSATLTAPNGVAQQACIRDSMREAGVVASQITIAECHGTGTALGDPIEVGALRGVMEPRETPLLTTSAKSNVGHQEACAGMIGVIKCCLMVMTSNCAPNLHLRLLNPHLDVDGFPAFFDSEMSDTRLNSNYAGVSSFGFSGTNARADVWSQCKAGPRKASKIDLEKVDQIHVRCPVSMGLIEHLTGEPITRSFRDRKRYKADVLRDEFAPYDVSSYAYSGGFRYRREPLLDATDEDLDPEIGMYVCGSWSGWTRKERMGRLGGGWYVCTIALGEGRYELFNICVNEDPTMSIYPSINNAGVHIWIEGPSPSREGRNWLIEGRDTELPTGTLFEVRFRWHSEKMTILWEQVSSSLPLYPVLEYEHLYCLLGTFAPNTFIDMRRVRTEDGQPVDGVWEGSFALGVTGTEQFQISRDGDFKQLIYPAQGEALQTQVLARGPDEFGGRKRWLVRGPSGDVITVRLQIVDARISVTISSSVKGAKVWQNVTGWERHNYSVAGSWNDWVPVNMVLDPEEPGIFRGFFRMSEKFSQIFGCFVEFFQVCVEEDRSFAWYPLIDGSTSGDLITLGPDGGGQDKNWAIKSLVPHARFEVVLDLNVLDRRKIVTVNWMTDPTGQVGSW</sequence>
<accession>A0A1S6K7W6</accession>
<dbReference type="CDD" id="cd02859">
    <property type="entry name" value="E_set_AMPKbeta_like_N"/>
    <property type="match status" value="1"/>
</dbReference>
<dbReference type="NCBIfam" id="TIGR04556">
    <property type="entry name" value="PKS_assoc"/>
    <property type="match status" value="1"/>
</dbReference>
<dbReference type="GO" id="GO:0004312">
    <property type="term" value="F:fatty acid synthase activity"/>
    <property type="evidence" value="ECO:0007669"/>
    <property type="project" value="TreeGrafter"/>
</dbReference>
<proteinExistence type="inferred from homology"/>
<evidence type="ECO:0000256" key="4">
    <source>
        <dbReference type="RuleBase" id="RU003694"/>
    </source>
</evidence>
<keyword evidence="1" id="KW-0596">Phosphopantetheine</keyword>
<evidence type="ECO:0000259" key="5">
    <source>
        <dbReference type="PROSITE" id="PS52004"/>
    </source>
</evidence>
<keyword evidence="3 4" id="KW-0808">Transferase</keyword>
<dbReference type="GO" id="GO:0004315">
    <property type="term" value="F:3-oxoacyl-[acyl-carrier-protein] synthase activity"/>
    <property type="evidence" value="ECO:0007669"/>
    <property type="project" value="InterPro"/>
</dbReference>
<dbReference type="Gene3D" id="3.40.47.10">
    <property type="match status" value="1"/>
</dbReference>
<dbReference type="Pfam" id="PF02801">
    <property type="entry name" value="Ketoacyl-synt_C"/>
    <property type="match status" value="1"/>
</dbReference>
<dbReference type="InterPro" id="IPR014030">
    <property type="entry name" value="Ketoacyl_synth_N"/>
</dbReference>
<dbReference type="InterPro" id="IPR018201">
    <property type="entry name" value="Ketoacyl_synth_AS"/>
</dbReference>
<dbReference type="Pfam" id="PF00109">
    <property type="entry name" value="ketoacyl-synt"/>
    <property type="match status" value="1"/>
</dbReference>
<feature type="domain" description="Ketosynthase family 3 (KS3)" evidence="5">
    <location>
        <begin position="367"/>
        <end position="817"/>
    </location>
</feature>
<dbReference type="PANTHER" id="PTHR43775">
    <property type="entry name" value="FATTY ACID SYNTHASE"/>
    <property type="match status" value="1"/>
</dbReference>
<name>A0A1S6K7W6_9DINO</name>
<dbReference type="SUPFAM" id="SSF53901">
    <property type="entry name" value="Thiolase-like"/>
    <property type="match status" value="1"/>
</dbReference>
<dbReference type="PROSITE" id="PS52004">
    <property type="entry name" value="KS3_2"/>
    <property type="match status" value="1"/>
</dbReference>
<evidence type="ECO:0000256" key="1">
    <source>
        <dbReference type="ARBA" id="ARBA00022450"/>
    </source>
</evidence>
<comment type="similarity">
    <text evidence="4">Belongs to the thiolase-like superfamily. Beta-ketoacyl-ACP synthases family.</text>
</comment>
<evidence type="ECO:0000256" key="2">
    <source>
        <dbReference type="ARBA" id="ARBA00022553"/>
    </source>
</evidence>
<evidence type="ECO:0000256" key="3">
    <source>
        <dbReference type="ARBA" id="ARBA00022679"/>
    </source>
</evidence>
<dbReference type="InterPro" id="IPR030834">
    <property type="entry name" value="PKS_assoc_dom"/>
</dbReference>
<dbReference type="EMBL" id="KX395777">
    <property type="protein sequence ID" value="AQS99195.1"/>
    <property type="molecule type" value="Transcribed_RNA"/>
</dbReference>
<protein>
    <submittedName>
        <fullName evidence="6">Type I polyketide synthase</fullName>
    </submittedName>
</protein>
<organism evidence="6">
    <name type="scientific">Gambierdiscus excentricus</name>
    <dbReference type="NCBI Taxonomy" id="986170"/>
    <lineage>
        <taxon>Eukaryota</taxon>
        <taxon>Sar</taxon>
        <taxon>Alveolata</taxon>
        <taxon>Dinophyceae</taxon>
        <taxon>Gonyaulacales</taxon>
        <taxon>Pyrocystaceae</taxon>
        <taxon>Gambierdiscus</taxon>
    </lineage>
</organism>
<dbReference type="InterPro" id="IPR020841">
    <property type="entry name" value="PKS_Beta-ketoAc_synthase_dom"/>
</dbReference>
<dbReference type="PROSITE" id="PS00606">
    <property type="entry name" value="KS3_1"/>
    <property type="match status" value="1"/>
</dbReference>
<dbReference type="GO" id="GO:0006633">
    <property type="term" value="P:fatty acid biosynthetic process"/>
    <property type="evidence" value="ECO:0007669"/>
    <property type="project" value="InterPro"/>
</dbReference>
<dbReference type="InterPro" id="IPR050091">
    <property type="entry name" value="PKS_NRPS_Biosynth_Enz"/>
</dbReference>
<dbReference type="CDD" id="cd00833">
    <property type="entry name" value="PKS"/>
    <property type="match status" value="1"/>
</dbReference>
<dbReference type="PANTHER" id="PTHR43775:SF37">
    <property type="entry name" value="SI:DKEY-61P9.11"/>
    <property type="match status" value="1"/>
</dbReference>
<reference evidence="6" key="1">
    <citation type="journal article" date="2017" name="J. Eukaryot. Microbiol.">
        <title>Role of Modular Polyketide Synthases in the Production of Polyether Ladder Compounds in Ciguatoxin-producing Gambierdiscus polynesiensis and G.excentricus (Dinophyceae).</title>
        <authorList>
            <person name="Kohli G.S."/>
            <person name="Campbell K."/>
            <person name="John U."/>
            <person name="Smith K.F."/>
            <person name="Fraga S."/>
            <person name="Rhodes L.L."/>
            <person name="Murray S.A."/>
        </authorList>
    </citation>
    <scope>NUCLEOTIDE SEQUENCE</scope>
    <source>
        <strain evidence="6">Contig_6672</strain>
    </source>
</reference>